<dbReference type="Gene3D" id="1.10.357.10">
    <property type="entry name" value="Tetracycline Repressor, domain 2"/>
    <property type="match status" value="1"/>
</dbReference>
<evidence type="ECO:0000313" key="6">
    <source>
        <dbReference type="Proteomes" id="UP000181956"/>
    </source>
</evidence>
<keyword evidence="1 2" id="KW-0238">DNA-binding</keyword>
<dbReference type="AlphaFoldDB" id="A0A1H1X326"/>
<dbReference type="SUPFAM" id="SSF46689">
    <property type="entry name" value="Homeodomain-like"/>
    <property type="match status" value="1"/>
</dbReference>
<feature type="DNA-binding region" description="H-T-H motif" evidence="2">
    <location>
        <begin position="36"/>
        <end position="55"/>
    </location>
</feature>
<dbReference type="InterPro" id="IPR009057">
    <property type="entry name" value="Homeodomain-like_sf"/>
</dbReference>
<organism evidence="5 6">
    <name type="scientific">Microterricola viridarii</name>
    <dbReference type="NCBI Taxonomy" id="412690"/>
    <lineage>
        <taxon>Bacteria</taxon>
        <taxon>Bacillati</taxon>
        <taxon>Actinomycetota</taxon>
        <taxon>Actinomycetes</taxon>
        <taxon>Micrococcales</taxon>
        <taxon>Microbacteriaceae</taxon>
        <taxon>Microterricola</taxon>
    </lineage>
</organism>
<evidence type="ECO:0000256" key="2">
    <source>
        <dbReference type="PROSITE-ProRule" id="PRU00335"/>
    </source>
</evidence>
<evidence type="ECO:0000256" key="3">
    <source>
        <dbReference type="SAM" id="MobiDB-lite"/>
    </source>
</evidence>
<reference evidence="6" key="1">
    <citation type="submission" date="2016-10" db="EMBL/GenBank/DDBJ databases">
        <authorList>
            <person name="Varghese N."/>
            <person name="Submissions S."/>
        </authorList>
    </citation>
    <scope>NUCLEOTIDE SEQUENCE [LARGE SCALE GENOMIC DNA]</scope>
    <source>
        <strain evidence="6">DSM 21772</strain>
    </source>
</reference>
<accession>A0A1H1X326</accession>
<dbReference type="Pfam" id="PF00440">
    <property type="entry name" value="TetR_N"/>
    <property type="match status" value="1"/>
</dbReference>
<name>A0A1H1X326_9MICO</name>
<dbReference type="InterPro" id="IPR001647">
    <property type="entry name" value="HTH_TetR"/>
</dbReference>
<dbReference type="InterPro" id="IPR036271">
    <property type="entry name" value="Tet_transcr_reg_TetR-rel_C_sf"/>
</dbReference>
<dbReference type="SUPFAM" id="SSF48498">
    <property type="entry name" value="Tetracyclin repressor-like, C-terminal domain"/>
    <property type="match status" value="1"/>
</dbReference>
<evidence type="ECO:0000259" key="4">
    <source>
        <dbReference type="PROSITE" id="PS50977"/>
    </source>
</evidence>
<dbReference type="PRINTS" id="PR00455">
    <property type="entry name" value="HTHTETR"/>
</dbReference>
<feature type="domain" description="HTH tetR-type" evidence="4">
    <location>
        <begin position="13"/>
        <end position="73"/>
    </location>
</feature>
<protein>
    <submittedName>
        <fullName evidence="5">DNA-binding transcriptional regulator, AcrR family</fullName>
    </submittedName>
</protein>
<dbReference type="GO" id="GO:0003700">
    <property type="term" value="F:DNA-binding transcription factor activity"/>
    <property type="evidence" value="ECO:0007669"/>
    <property type="project" value="TreeGrafter"/>
</dbReference>
<sequence length="216" mass="23685">MEDRHEAPVQPATHAKVRILDTANRLFYNEGVHSVGIDRIIAEAGVTKTTLYKYYKSKELLTVSYLQLRDNYVRDIVASLQAQTEDPIERLHLLVEAIAGEAEKPDFRGCPFINATAQFSDPQHPVRLAITEHRRWYSEQVEHMFRDAGHPDPLQARDDFFLARDGAYASANLGDPATATAALRRMTGRLIGQASGGQASGGQASGGQASGGHSEA</sequence>
<dbReference type="PANTHER" id="PTHR30055:SF200">
    <property type="entry name" value="HTH-TYPE TRANSCRIPTIONAL REPRESSOR BDCR"/>
    <property type="match status" value="1"/>
</dbReference>
<keyword evidence="6" id="KW-1185">Reference proteome</keyword>
<dbReference type="GO" id="GO:0000976">
    <property type="term" value="F:transcription cis-regulatory region binding"/>
    <property type="evidence" value="ECO:0007669"/>
    <property type="project" value="TreeGrafter"/>
</dbReference>
<evidence type="ECO:0000313" key="5">
    <source>
        <dbReference type="EMBL" id="SDT03757.1"/>
    </source>
</evidence>
<dbReference type="PROSITE" id="PS50977">
    <property type="entry name" value="HTH_TETR_2"/>
    <property type="match status" value="1"/>
</dbReference>
<dbReference type="Proteomes" id="UP000181956">
    <property type="component" value="Chromosome I"/>
</dbReference>
<dbReference type="InterPro" id="IPR050109">
    <property type="entry name" value="HTH-type_TetR-like_transc_reg"/>
</dbReference>
<evidence type="ECO:0000256" key="1">
    <source>
        <dbReference type="ARBA" id="ARBA00023125"/>
    </source>
</evidence>
<feature type="region of interest" description="Disordered" evidence="3">
    <location>
        <begin position="193"/>
        <end position="216"/>
    </location>
</feature>
<dbReference type="OrthoDB" id="4214267at2"/>
<gene>
    <name evidence="5" type="ORF">SAMN04489834_2690</name>
</gene>
<dbReference type="PANTHER" id="PTHR30055">
    <property type="entry name" value="HTH-TYPE TRANSCRIPTIONAL REGULATOR RUTR"/>
    <property type="match status" value="1"/>
</dbReference>
<feature type="compositionally biased region" description="Gly residues" evidence="3">
    <location>
        <begin position="194"/>
        <end position="210"/>
    </location>
</feature>
<dbReference type="EMBL" id="LT629742">
    <property type="protein sequence ID" value="SDT03757.1"/>
    <property type="molecule type" value="Genomic_DNA"/>
</dbReference>
<proteinExistence type="predicted"/>
<dbReference type="RefSeq" id="WP_083364495.1">
    <property type="nucleotide sequence ID" value="NZ_LT629742.1"/>
</dbReference>